<dbReference type="Proteomes" id="UP000198280">
    <property type="component" value="Unassembled WGS sequence"/>
</dbReference>
<feature type="region of interest" description="Disordered" evidence="7">
    <location>
        <begin position="1"/>
        <end position="42"/>
    </location>
</feature>
<feature type="domain" description="Type VII secretion system protein EccE" evidence="9">
    <location>
        <begin position="239"/>
        <end position="348"/>
    </location>
</feature>
<feature type="transmembrane region" description="Helical" evidence="8">
    <location>
        <begin position="79"/>
        <end position="95"/>
    </location>
</feature>
<comment type="similarity">
    <text evidence="2">Belongs to the EccE family.</text>
</comment>
<evidence type="ECO:0000256" key="6">
    <source>
        <dbReference type="ARBA" id="ARBA00023136"/>
    </source>
</evidence>
<accession>A0A239NK17</accession>
<keyword evidence="6 8" id="KW-0472">Membrane</keyword>
<evidence type="ECO:0000313" key="10">
    <source>
        <dbReference type="EMBL" id="SNT54813.1"/>
    </source>
</evidence>
<dbReference type="Pfam" id="PF11203">
    <property type="entry name" value="EccE"/>
    <property type="match status" value="1"/>
</dbReference>
<comment type="subcellular location">
    <subcellularLocation>
        <location evidence="1">Cell membrane</location>
    </subcellularLocation>
</comment>
<evidence type="ECO:0000256" key="5">
    <source>
        <dbReference type="ARBA" id="ARBA00022989"/>
    </source>
</evidence>
<dbReference type="InterPro" id="IPR021368">
    <property type="entry name" value="T7SS_EccE"/>
</dbReference>
<keyword evidence="3" id="KW-1003">Cell membrane</keyword>
<evidence type="ECO:0000256" key="1">
    <source>
        <dbReference type="ARBA" id="ARBA00004236"/>
    </source>
</evidence>
<keyword evidence="4 8" id="KW-0812">Transmembrane</keyword>
<evidence type="ECO:0000256" key="4">
    <source>
        <dbReference type="ARBA" id="ARBA00022692"/>
    </source>
</evidence>
<dbReference type="InterPro" id="IPR050051">
    <property type="entry name" value="EccE_dom"/>
</dbReference>
<dbReference type="EMBL" id="FZOF01000038">
    <property type="protein sequence ID" value="SNT54813.1"/>
    <property type="molecule type" value="Genomic_DNA"/>
</dbReference>
<dbReference type="RefSeq" id="WP_179280189.1">
    <property type="nucleotide sequence ID" value="NZ_FZOF01000038.1"/>
</dbReference>
<dbReference type="GO" id="GO:0005886">
    <property type="term" value="C:plasma membrane"/>
    <property type="evidence" value="ECO:0007669"/>
    <property type="project" value="UniProtKB-SubCell"/>
</dbReference>
<organism evidence="10 11">
    <name type="scientific">Actinacidiphila glaucinigra</name>
    <dbReference type="NCBI Taxonomy" id="235986"/>
    <lineage>
        <taxon>Bacteria</taxon>
        <taxon>Bacillati</taxon>
        <taxon>Actinomycetota</taxon>
        <taxon>Actinomycetes</taxon>
        <taxon>Kitasatosporales</taxon>
        <taxon>Streptomycetaceae</taxon>
        <taxon>Actinacidiphila</taxon>
    </lineage>
</organism>
<dbReference type="NCBIfam" id="TIGR03923">
    <property type="entry name" value="T7SS_EccE"/>
    <property type="match status" value="1"/>
</dbReference>
<gene>
    <name evidence="10" type="ORF">SAMN05216252_13819</name>
</gene>
<feature type="compositionally biased region" description="Low complexity" evidence="7">
    <location>
        <begin position="28"/>
        <end position="40"/>
    </location>
</feature>
<evidence type="ECO:0000256" key="2">
    <source>
        <dbReference type="ARBA" id="ARBA00007759"/>
    </source>
</evidence>
<protein>
    <submittedName>
        <fullName evidence="10">Type VII secretion protein EccE</fullName>
    </submittedName>
</protein>
<dbReference type="AlphaFoldDB" id="A0A239NK17"/>
<evidence type="ECO:0000313" key="11">
    <source>
        <dbReference type="Proteomes" id="UP000198280"/>
    </source>
</evidence>
<evidence type="ECO:0000256" key="8">
    <source>
        <dbReference type="SAM" id="Phobius"/>
    </source>
</evidence>
<evidence type="ECO:0000256" key="3">
    <source>
        <dbReference type="ARBA" id="ARBA00022475"/>
    </source>
</evidence>
<evidence type="ECO:0000259" key="9">
    <source>
        <dbReference type="Pfam" id="PF11203"/>
    </source>
</evidence>
<keyword evidence="5 8" id="KW-1133">Transmembrane helix</keyword>
<evidence type="ECO:0000256" key="7">
    <source>
        <dbReference type="SAM" id="MobiDB-lite"/>
    </source>
</evidence>
<keyword evidence="11" id="KW-1185">Reference proteome</keyword>
<reference evidence="10" key="1">
    <citation type="submission" date="2017-06" db="EMBL/GenBank/DDBJ databases">
        <authorList>
            <person name="Kim H.J."/>
            <person name="Triplett B.A."/>
        </authorList>
    </citation>
    <scope>NUCLEOTIDE SEQUENCE [LARGE SCALE GENOMIC DNA]</scope>
    <source>
        <strain evidence="10">CGMCC 4.1858</strain>
    </source>
</reference>
<name>A0A239NK17_9ACTN</name>
<sequence length="445" mass="47093">MTTATRSRRSPGDEPAQQHNGPPGDAPGGAPAARAGAAAPVMTRRPGSIGPVRVQQLVLIELALALLLGGWLIHEVAGPVVAAVIALPLVLFGLLRRRGRPMPEWMSAARALKARQRRNAVGVPQGTDPGFVPAVECDPALRTYGYTDEREQREIGMIGDGTFLTAVVQVQAVDEPLRPARGVRSLPLDLLNGLLTVDDIRLASVQVVQHTQPAPAPHLPPQAVAARSYAPLQAQSRTPGLRLTWIAIKLDPELCPEAVQARGGGMAGARRALLRAADHLVSRLVGTGLEARVLSEPEIVAAVATSSCVNPLATTGGAALDGSRQARRTSESARAWRCDDRWHSTYWVGRWPQLGSGATALPDLVGLLTSSPALASTFSLVLAPGGSRATLLSGYVRLTGRSENELVEARRQLEDNAHASRLSLVRLDREQIPGVLATLPLGGTR</sequence>
<proteinExistence type="inferred from homology"/>